<dbReference type="EMBL" id="OX596102">
    <property type="protein sequence ID" value="CAM9815001.1"/>
    <property type="molecule type" value="Genomic_DNA"/>
</dbReference>
<name>A0AC59YLU8_RANTA</name>
<feature type="non-terminal residue" evidence="1">
    <location>
        <position position="1"/>
    </location>
</feature>
<protein>
    <submittedName>
        <fullName evidence="1">Uncharacterized protein</fullName>
    </submittedName>
</protein>
<reference evidence="1" key="1">
    <citation type="submission" date="2023-05" db="EMBL/GenBank/DDBJ databases">
        <authorList>
            <consortium name="ELIXIR-Norway"/>
        </authorList>
    </citation>
    <scope>NUCLEOTIDE SEQUENCE</scope>
</reference>
<sequence length="122" mass="13640">ASMLCGNLKTQAEPRERQTEKQGGPTGRNQREVTPKLITPSLGCQWSEFQLSFPLFLVVPEARLSRVQAKNQLTWFSHIPVVCFLTFSLLEVLTLRDPDNSGKPPVYPSVSSNSYPIKIHAS</sequence>
<evidence type="ECO:0000313" key="1">
    <source>
        <dbReference type="EMBL" id="CAM9815001.1"/>
    </source>
</evidence>
<organism evidence="1 2">
    <name type="scientific">Rangifer tarandus platyrhynchus</name>
    <name type="common">Svalbard reindeer</name>
    <dbReference type="NCBI Taxonomy" id="3082113"/>
    <lineage>
        <taxon>Eukaryota</taxon>
        <taxon>Metazoa</taxon>
        <taxon>Chordata</taxon>
        <taxon>Craniata</taxon>
        <taxon>Vertebrata</taxon>
        <taxon>Euteleostomi</taxon>
        <taxon>Mammalia</taxon>
        <taxon>Eutheria</taxon>
        <taxon>Laurasiatheria</taxon>
        <taxon>Artiodactyla</taxon>
        <taxon>Ruminantia</taxon>
        <taxon>Pecora</taxon>
        <taxon>Cervidae</taxon>
        <taxon>Odocoileinae</taxon>
        <taxon>Rangifer</taxon>
    </lineage>
</organism>
<accession>A0AC59YLU8</accession>
<reference evidence="1" key="2">
    <citation type="submission" date="2025-03" db="EMBL/GenBank/DDBJ databases">
        <authorList>
            <consortium name="ELIXIR-Norway"/>
            <consortium name="Elixir Norway"/>
        </authorList>
    </citation>
    <scope>NUCLEOTIDE SEQUENCE</scope>
</reference>
<evidence type="ECO:0000313" key="2">
    <source>
        <dbReference type="Proteomes" id="UP001162501"/>
    </source>
</evidence>
<dbReference type="Proteomes" id="UP001162501">
    <property type="component" value="Chromosome 18"/>
</dbReference>
<gene>
    <name evidence="1" type="ORF">MRATA1EN22A_LOCUS7843</name>
</gene>
<proteinExistence type="predicted"/>